<name>A0AAD6J5D5_DREDA</name>
<dbReference type="Proteomes" id="UP001221413">
    <property type="component" value="Unassembled WGS sequence"/>
</dbReference>
<sequence>MDGSNLLSPPCLHGTAHDDSITCAPSCTGSSTLQTHFTPSVANRASISSAMLSKFSVASASIVGPAPDRQIPSRPGWDFGVMEVKMSGSAGICKRKRTKRQH</sequence>
<dbReference type="AlphaFoldDB" id="A0AAD6J5D5"/>
<reference evidence="1" key="1">
    <citation type="submission" date="2023-01" db="EMBL/GenBank/DDBJ databases">
        <title>The chitinases involved in constricting ring structure development in the nematode-trapping fungus Drechslerella dactyloides.</title>
        <authorList>
            <person name="Wang R."/>
            <person name="Zhang L."/>
            <person name="Tang P."/>
            <person name="Li S."/>
            <person name="Liang L."/>
        </authorList>
    </citation>
    <scope>NUCLEOTIDE SEQUENCE</scope>
    <source>
        <strain evidence="1">YMF1.00031</strain>
    </source>
</reference>
<keyword evidence="2" id="KW-1185">Reference proteome</keyword>
<organism evidence="1 2">
    <name type="scientific">Drechslerella dactyloides</name>
    <name type="common">Nematode-trapping fungus</name>
    <name type="synonym">Arthrobotrys dactyloides</name>
    <dbReference type="NCBI Taxonomy" id="74499"/>
    <lineage>
        <taxon>Eukaryota</taxon>
        <taxon>Fungi</taxon>
        <taxon>Dikarya</taxon>
        <taxon>Ascomycota</taxon>
        <taxon>Pezizomycotina</taxon>
        <taxon>Orbiliomycetes</taxon>
        <taxon>Orbiliales</taxon>
        <taxon>Orbiliaceae</taxon>
        <taxon>Drechslerella</taxon>
    </lineage>
</organism>
<gene>
    <name evidence="1" type="ORF">Dda_0916</name>
</gene>
<evidence type="ECO:0000313" key="1">
    <source>
        <dbReference type="EMBL" id="KAJ6264764.1"/>
    </source>
</evidence>
<comment type="caution">
    <text evidence="1">The sequence shown here is derived from an EMBL/GenBank/DDBJ whole genome shotgun (WGS) entry which is preliminary data.</text>
</comment>
<accession>A0AAD6J5D5</accession>
<dbReference type="EMBL" id="JAQGDS010000001">
    <property type="protein sequence ID" value="KAJ6264764.1"/>
    <property type="molecule type" value="Genomic_DNA"/>
</dbReference>
<protein>
    <submittedName>
        <fullName evidence="1">Uncharacterized protein</fullName>
    </submittedName>
</protein>
<evidence type="ECO:0000313" key="2">
    <source>
        <dbReference type="Proteomes" id="UP001221413"/>
    </source>
</evidence>
<proteinExistence type="predicted"/>